<evidence type="ECO:0000313" key="2">
    <source>
        <dbReference type="Proteomes" id="UP000305654"/>
    </source>
</evidence>
<organism evidence="1 2">
    <name type="scientific">Lichenicoccus roseus</name>
    <dbReference type="NCBI Taxonomy" id="2683649"/>
    <lineage>
        <taxon>Bacteria</taxon>
        <taxon>Pseudomonadati</taxon>
        <taxon>Pseudomonadota</taxon>
        <taxon>Alphaproteobacteria</taxon>
        <taxon>Acetobacterales</taxon>
        <taxon>Acetobacteraceae</taxon>
        <taxon>Lichenicoccus</taxon>
    </lineage>
</organism>
<comment type="caution">
    <text evidence="1">The sequence shown here is derived from an EMBL/GenBank/DDBJ whole genome shotgun (WGS) entry which is preliminary data.</text>
</comment>
<protein>
    <submittedName>
        <fullName evidence="1">Uncharacterized protein</fullName>
    </submittedName>
</protein>
<accession>A0A5R9J769</accession>
<dbReference type="RefSeq" id="WP_138326154.1">
    <property type="nucleotide sequence ID" value="NZ_VCDI01000003.1"/>
</dbReference>
<reference evidence="1 2" key="1">
    <citation type="submission" date="2019-05" db="EMBL/GenBank/DDBJ databases">
        <authorList>
            <person name="Pankratov T."/>
            <person name="Grouzdev D."/>
        </authorList>
    </citation>
    <scope>NUCLEOTIDE SEQUENCE [LARGE SCALE GENOMIC DNA]</scope>
    <source>
        <strain evidence="1 2">KEBCLARHB70R</strain>
    </source>
</reference>
<dbReference type="AlphaFoldDB" id="A0A5R9J769"/>
<gene>
    <name evidence="1" type="ORF">FE263_11715</name>
</gene>
<dbReference type="OrthoDB" id="7220028at2"/>
<keyword evidence="2" id="KW-1185">Reference proteome</keyword>
<evidence type="ECO:0000313" key="1">
    <source>
        <dbReference type="EMBL" id="TLU72693.1"/>
    </source>
</evidence>
<dbReference type="EMBL" id="VCDI01000003">
    <property type="protein sequence ID" value="TLU72693.1"/>
    <property type="molecule type" value="Genomic_DNA"/>
</dbReference>
<sequence>MPRSLVWTMELDDKLEHLIDFQGATIRCAAKQLGVSRSFAQRRAKLLSVQSRRRNCSEAREAAGDEPLRAGHPITWSAICKDTLPFRYQAA</sequence>
<name>A0A5R9J769_9PROT</name>
<dbReference type="Proteomes" id="UP000305654">
    <property type="component" value="Unassembled WGS sequence"/>
</dbReference>
<proteinExistence type="predicted"/>